<feature type="domain" description="BTB" evidence="7">
    <location>
        <begin position="31"/>
        <end position="98"/>
    </location>
</feature>
<evidence type="ECO:0000256" key="1">
    <source>
        <dbReference type="ARBA" id="ARBA00022473"/>
    </source>
</evidence>
<evidence type="ECO:0000259" key="7">
    <source>
        <dbReference type="PROSITE" id="PS50097"/>
    </source>
</evidence>
<reference evidence="8 9" key="1">
    <citation type="submission" date="2024-05" db="EMBL/GenBank/DDBJ databases">
        <authorList>
            <person name="Wallberg A."/>
        </authorList>
    </citation>
    <scope>NUCLEOTIDE SEQUENCE [LARGE SCALE GENOMIC DNA]</scope>
</reference>
<dbReference type="PANTHER" id="PTHR23110">
    <property type="entry name" value="BTB DOMAIN TRANSCRIPTION FACTOR"/>
    <property type="match status" value="1"/>
</dbReference>
<dbReference type="GO" id="GO:0006357">
    <property type="term" value="P:regulation of transcription by RNA polymerase II"/>
    <property type="evidence" value="ECO:0007669"/>
    <property type="project" value="TreeGrafter"/>
</dbReference>
<dbReference type="GO" id="GO:0035167">
    <property type="term" value="P:larval lymph gland hemopoiesis"/>
    <property type="evidence" value="ECO:0007669"/>
    <property type="project" value="UniProtKB-ARBA"/>
</dbReference>
<dbReference type="Pfam" id="PF00651">
    <property type="entry name" value="BTB"/>
    <property type="match status" value="1"/>
</dbReference>
<feature type="compositionally biased region" description="Acidic residues" evidence="6">
    <location>
        <begin position="119"/>
        <end position="135"/>
    </location>
</feature>
<dbReference type="SUPFAM" id="SSF54695">
    <property type="entry name" value="POZ domain"/>
    <property type="match status" value="1"/>
</dbReference>
<keyword evidence="2" id="KW-0221">Differentiation</keyword>
<dbReference type="AlphaFoldDB" id="A0AAV2RJA5"/>
<evidence type="ECO:0000256" key="3">
    <source>
        <dbReference type="ARBA" id="ARBA00022902"/>
    </source>
</evidence>
<evidence type="ECO:0000256" key="4">
    <source>
        <dbReference type="ARBA" id="ARBA00023242"/>
    </source>
</evidence>
<evidence type="ECO:0000256" key="6">
    <source>
        <dbReference type="SAM" id="MobiDB-lite"/>
    </source>
</evidence>
<sequence length="333" mass="37971">MDVELSSLKWNNQHTTFYQTISGLQNKDSYADVTLVCDGKHYPVHKLVLVTCSEFFWYIFQFQTTEFVDQVVILTDIQCSDLELLLEFMYNGQVHVKQHELSSLLEAAECLKVKGLAVPDEEESEEKSEMSDQEILEQQSPPSKRKRTDEPRNVNSSPGRHSMLKDSSMVCNVIPSQKSDDLLPKEDHSIFCDDDAFDPLKQVKLENDEMDLDNNREHNSFDAGIDKHEMGGDCATGVQDYLQSSIVNEEGLSHSHFSGTFHEIKVEKDEGKEVNEEASTDNNYEPCHKCGGNMGECQRKNRYGTYRLSLRCRKKGCQTYRAIKKALDSSTQV</sequence>
<comment type="function">
    <text evidence="5">Putative transcription factor required for axon growth and guidance in the central and peripheral nervous systems. Repels CNS axons away from the midline by promoting the expression of the midline repellent sli and its receptor robo.</text>
</comment>
<dbReference type="Proteomes" id="UP001497623">
    <property type="component" value="Unassembled WGS sequence"/>
</dbReference>
<protein>
    <recommendedName>
        <fullName evidence="7">BTB domain-containing protein</fullName>
    </recommendedName>
</protein>
<feature type="region of interest" description="Disordered" evidence="6">
    <location>
        <begin position="119"/>
        <end position="166"/>
    </location>
</feature>
<proteinExistence type="predicted"/>
<dbReference type="GO" id="GO:0045476">
    <property type="term" value="P:nurse cell apoptotic process"/>
    <property type="evidence" value="ECO:0007669"/>
    <property type="project" value="UniProtKB-ARBA"/>
</dbReference>
<dbReference type="GO" id="GO:0016199">
    <property type="term" value="P:axon midline choice point recognition"/>
    <property type="evidence" value="ECO:0007669"/>
    <property type="project" value="UniProtKB-ARBA"/>
</dbReference>
<evidence type="ECO:0000313" key="8">
    <source>
        <dbReference type="EMBL" id="CAL4125289.1"/>
    </source>
</evidence>
<evidence type="ECO:0000313" key="9">
    <source>
        <dbReference type="Proteomes" id="UP001497623"/>
    </source>
</evidence>
<dbReference type="CDD" id="cd18315">
    <property type="entry name" value="BTB_POZ_BAB-like"/>
    <property type="match status" value="1"/>
</dbReference>
<dbReference type="SMART" id="SM00225">
    <property type="entry name" value="BTB"/>
    <property type="match status" value="1"/>
</dbReference>
<evidence type="ECO:0000256" key="2">
    <source>
        <dbReference type="ARBA" id="ARBA00022782"/>
    </source>
</evidence>
<name>A0AAV2RJA5_MEGNR</name>
<dbReference type="GO" id="GO:0005634">
    <property type="term" value="C:nucleus"/>
    <property type="evidence" value="ECO:0007669"/>
    <property type="project" value="UniProtKB-ARBA"/>
</dbReference>
<dbReference type="PANTHER" id="PTHR23110:SF111">
    <property type="entry name" value="LONGITUDINALS LACKING PROTEIN, ISOFORMS F_I_K_T"/>
    <property type="match status" value="1"/>
</dbReference>
<dbReference type="Gene3D" id="3.30.710.10">
    <property type="entry name" value="Potassium Channel Kv1.1, Chain A"/>
    <property type="match status" value="1"/>
</dbReference>
<dbReference type="GO" id="GO:0048813">
    <property type="term" value="P:dendrite morphogenesis"/>
    <property type="evidence" value="ECO:0007669"/>
    <property type="project" value="UniProtKB-ARBA"/>
</dbReference>
<dbReference type="InterPro" id="IPR051095">
    <property type="entry name" value="Dros_DevTransReg"/>
</dbReference>
<dbReference type="PROSITE" id="PS50097">
    <property type="entry name" value="BTB"/>
    <property type="match status" value="1"/>
</dbReference>
<comment type="caution">
    <text evidence="8">The sequence shown here is derived from an EMBL/GenBank/DDBJ whole genome shotgun (WGS) entry which is preliminary data.</text>
</comment>
<keyword evidence="4" id="KW-0539">Nucleus</keyword>
<keyword evidence="9" id="KW-1185">Reference proteome</keyword>
<dbReference type="GO" id="GO:0007526">
    <property type="term" value="P:larval somatic muscle development"/>
    <property type="evidence" value="ECO:0007669"/>
    <property type="project" value="UniProtKB-ARBA"/>
</dbReference>
<dbReference type="InterPro" id="IPR011333">
    <property type="entry name" value="SKP1/BTB/POZ_sf"/>
</dbReference>
<organism evidence="8 9">
    <name type="scientific">Meganyctiphanes norvegica</name>
    <name type="common">Northern krill</name>
    <name type="synonym">Thysanopoda norvegica</name>
    <dbReference type="NCBI Taxonomy" id="48144"/>
    <lineage>
        <taxon>Eukaryota</taxon>
        <taxon>Metazoa</taxon>
        <taxon>Ecdysozoa</taxon>
        <taxon>Arthropoda</taxon>
        <taxon>Crustacea</taxon>
        <taxon>Multicrustacea</taxon>
        <taxon>Malacostraca</taxon>
        <taxon>Eumalacostraca</taxon>
        <taxon>Eucarida</taxon>
        <taxon>Euphausiacea</taxon>
        <taxon>Euphausiidae</taxon>
        <taxon>Meganyctiphanes</taxon>
    </lineage>
</organism>
<evidence type="ECO:0000256" key="5">
    <source>
        <dbReference type="ARBA" id="ARBA00037382"/>
    </source>
</evidence>
<dbReference type="EMBL" id="CAXKWB010023442">
    <property type="protein sequence ID" value="CAL4125289.1"/>
    <property type="molecule type" value="Genomic_DNA"/>
</dbReference>
<accession>A0AAV2RJA5</accession>
<dbReference type="GO" id="GO:0008406">
    <property type="term" value="P:gonad development"/>
    <property type="evidence" value="ECO:0007669"/>
    <property type="project" value="UniProtKB-ARBA"/>
</dbReference>
<keyword evidence="1" id="KW-0217">Developmental protein</keyword>
<gene>
    <name evidence="8" type="ORF">MNOR_LOCUS25036</name>
</gene>
<dbReference type="GO" id="GO:0007464">
    <property type="term" value="P:R3/R4 cell fate commitment"/>
    <property type="evidence" value="ECO:0007669"/>
    <property type="project" value="UniProtKB-ARBA"/>
</dbReference>
<dbReference type="InterPro" id="IPR000210">
    <property type="entry name" value="BTB/POZ_dom"/>
</dbReference>
<dbReference type="GO" id="GO:0045467">
    <property type="term" value="P:R7 cell development"/>
    <property type="evidence" value="ECO:0007669"/>
    <property type="project" value="UniProtKB-ARBA"/>
</dbReference>
<keyword evidence="3" id="KW-0524">Neurogenesis</keyword>